<evidence type="ECO:0000256" key="1">
    <source>
        <dbReference type="SAM" id="MobiDB-lite"/>
    </source>
</evidence>
<dbReference type="AlphaFoldDB" id="A0A395NQE9"/>
<sequence length="552" mass="60318">MVGLTLGQQLYGYGCECWASVSINANTLHHLLFATMEVVAVEESSQDVQLPEFDVSFRDSLPTFYFHHIIDPVAATLRVEVLGPNLAYTFRHERAKELRLSASTILSRLERKTTGFLTLRTDHGKKRIVLAWAESGNGAGRGGDLLDAEPSVLPNDIWTQRVISMGKVLALRMGRPFDGRLSRDTGRDMTGIFLGGHVEAKLAVHAIFVLLSKFGISQDLDKVSLRHLKVLRQARWDDGSRPSFEIYFSRKNCAFCGKFVRRLQRATGIPLRLIWRDRLVKMVYEQRPLAKAGLANRPRPQGAVEIDVNDAESLCTNVTDEVHVIDLVDLSRDNHAVPAEVINLTGDPTNSGSTPSEQDPHGQTAADTYIDGLAYCVGQIEQCPAGAQAAILELAERVREQRNAMSRRAAALANISKPLPATPQMAPPGWMAVSAGAANIEEALGAESALANPLPTPPSSGSRRDGQANGDGRRALLNRNGTSNFHSEAPQITEITPSRASRHRPSQLALRRERDARLAAPASAGQPRATSKRVSICIELPSRQCSSSPDPF</sequence>
<dbReference type="STRING" id="490622.A0A395NQE9"/>
<protein>
    <submittedName>
        <fullName evidence="2">Uncharacterized protein</fullName>
    </submittedName>
</protein>
<keyword evidence="3" id="KW-1185">Reference proteome</keyword>
<dbReference type="OrthoDB" id="4841107at2759"/>
<gene>
    <name evidence="2" type="ORF">TARUN_4170</name>
</gene>
<dbReference type="EMBL" id="PXOA01000236">
    <property type="protein sequence ID" value="RFU78057.1"/>
    <property type="molecule type" value="Genomic_DNA"/>
</dbReference>
<proteinExistence type="predicted"/>
<feature type="compositionally biased region" description="Polar residues" evidence="1">
    <location>
        <begin position="346"/>
        <end position="357"/>
    </location>
</feature>
<feature type="compositionally biased region" description="Basic and acidic residues" evidence="1">
    <location>
        <begin position="462"/>
        <end position="474"/>
    </location>
</feature>
<name>A0A395NQE9_TRIAR</name>
<feature type="region of interest" description="Disordered" evidence="1">
    <location>
        <begin position="344"/>
        <end position="363"/>
    </location>
</feature>
<comment type="caution">
    <text evidence="2">The sequence shown here is derived from an EMBL/GenBank/DDBJ whole genome shotgun (WGS) entry which is preliminary data.</text>
</comment>
<dbReference type="Proteomes" id="UP000266272">
    <property type="component" value="Unassembled WGS sequence"/>
</dbReference>
<organism evidence="2 3">
    <name type="scientific">Trichoderma arundinaceum</name>
    <dbReference type="NCBI Taxonomy" id="490622"/>
    <lineage>
        <taxon>Eukaryota</taxon>
        <taxon>Fungi</taxon>
        <taxon>Dikarya</taxon>
        <taxon>Ascomycota</taxon>
        <taxon>Pezizomycotina</taxon>
        <taxon>Sordariomycetes</taxon>
        <taxon>Hypocreomycetidae</taxon>
        <taxon>Hypocreales</taxon>
        <taxon>Hypocreaceae</taxon>
        <taxon>Trichoderma</taxon>
    </lineage>
</organism>
<evidence type="ECO:0000313" key="2">
    <source>
        <dbReference type="EMBL" id="RFU78057.1"/>
    </source>
</evidence>
<reference evidence="2 3" key="1">
    <citation type="journal article" date="2018" name="PLoS Pathog.">
        <title>Evolution of structural diversity of trichothecenes, a family of toxins produced by plant pathogenic and entomopathogenic fungi.</title>
        <authorList>
            <person name="Proctor R.H."/>
            <person name="McCormick S.P."/>
            <person name="Kim H.S."/>
            <person name="Cardoza R.E."/>
            <person name="Stanley A.M."/>
            <person name="Lindo L."/>
            <person name="Kelly A."/>
            <person name="Brown D.W."/>
            <person name="Lee T."/>
            <person name="Vaughan M.M."/>
            <person name="Alexander N.J."/>
            <person name="Busman M."/>
            <person name="Gutierrez S."/>
        </authorList>
    </citation>
    <scope>NUCLEOTIDE SEQUENCE [LARGE SCALE GENOMIC DNA]</scope>
    <source>
        <strain evidence="2 3">IBT 40837</strain>
    </source>
</reference>
<evidence type="ECO:0000313" key="3">
    <source>
        <dbReference type="Proteomes" id="UP000266272"/>
    </source>
</evidence>
<accession>A0A395NQE9</accession>
<feature type="region of interest" description="Disordered" evidence="1">
    <location>
        <begin position="450"/>
        <end position="533"/>
    </location>
</feature>